<dbReference type="AlphaFoldDB" id="A0A8E2ECE8"/>
<dbReference type="Proteomes" id="UP000250266">
    <property type="component" value="Unassembled WGS sequence"/>
</dbReference>
<accession>A0A8E2ECE8</accession>
<protein>
    <recommendedName>
        <fullName evidence="3">NACHT-NTPase and P-loop NTPases N-terminal domain-containing protein</fullName>
    </recommendedName>
</protein>
<dbReference type="EMBL" id="KV744921">
    <property type="protein sequence ID" value="OCK81411.1"/>
    <property type="molecule type" value="Genomic_DNA"/>
</dbReference>
<proteinExistence type="predicted"/>
<keyword evidence="2" id="KW-1185">Reference proteome</keyword>
<organism evidence="1 2">
    <name type="scientific">Lepidopterella palustris CBS 459.81</name>
    <dbReference type="NCBI Taxonomy" id="1314670"/>
    <lineage>
        <taxon>Eukaryota</taxon>
        <taxon>Fungi</taxon>
        <taxon>Dikarya</taxon>
        <taxon>Ascomycota</taxon>
        <taxon>Pezizomycotina</taxon>
        <taxon>Dothideomycetes</taxon>
        <taxon>Pleosporomycetidae</taxon>
        <taxon>Mytilinidiales</taxon>
        <taxon>Argynnaceae</taxon>
        <taxon>Lepidopterella</taxon>
    </lineage>
</organism>
<dbReference type="OrthoDB" id="5404564at2759"/>
<sequence length="483" mass="54341">MSLPISVGDVILLAQIAWGIGQAFTSGHRAAPAEFKEIQDLLFTLSEALKLLARDFPNNNEVAQVTRAEEEGLENESEADSALLAQMIMNCRSTLTHLKAMVDKYMELDKSSGQNEQKKWKNEVKKNWKMLLWTREGGDIIKLKTTLTAHINGLNLALAAINKRYGSEVKDHVEYMHTKLDDIYEWFKQYLEGRRAETAPRSPQHRSSTEEANDDRLYFAVAVHIMLGREDRKLICPRAAFRDEWLDEDDPFRIAPSIFQCCCSRSSASDGHTETLHVSLLPSSILVQVAIQGSESPCWHMYAASRNSPHRSSSVYISKVEPTKLQDLEAAAHRLSLVQARQHVMRNQSTSLVSFNTTMDSSASDGVVSVLASKTDHITHEEEGRCTISFRVGERQFSASVDVAYSVLHYKSMPESVVRTTSRETLTRRTEDFSRDGDHLASIIALEVHQPHAEVLFQGSRQGPSGDRGSTYYITCTWNVHAR</sequence>
<evidence type="ECO:0008006" key="3">
    <source>
        <dbReference type="Google" id="ProtNLM"/>
    </source>
</evidence>
<dbReference type="PANTHER" id="PTHR38886:SF1">
    <property type="entry name" value="NACHT-NTPASE AND P-LOOP NTPASES N-TERMINAL DOMAIN-CONTAINING PROTEIN"/>
    <property type="match status" value="1"/>
</dbReference>
<evidence type="ECO:0000313" key="1">
    <source>
        <dbReference type="EMBL" id="OCK81411.1"/>
    </source>
</evidence>
<evidence type="ECO:0000313" key="2">
    <source>
        <dbReference type="Proteomes" id="UP000250266"/>
    </source>
</evidence>
<name>A0A8E2ECE8_9PEZI</name>
<dbReference type="PANTHER" id="PTHR38886">
    <property type="entry name" value="SESA DOMAIN-CONTAINING PROTEIN"/>
    <property type="match status" value="1"/>
</dbReference>
<reference evidence="1 2" key="1">
    <citation type="journal article" date="2016" name="Nat. Commun.">
        <title>Ectomycorrhizal ecology is imprinted in the genome of the dominant symbiotic fungus Cenococcum geophilum.</title>
        <authorList>
            <consortium name="DOE Joint Genome Institute"/>
            <person name="Peter M."/>
            <person name="Kohler A."/>
            <person name="Ohm R.A."/>
            <person name="Kuo A."/>
            <person name="Krutzmann J."/>
            <person name="Morin E."/>
            <person name="Arend M."/>
            <person name="Barry K.W."/>
            <person name="Binder M."/>
            <person name="Choi C."/>
            <person name="Clum A."/>
            <person name="Copeland A."/>
            <person name="Grisel N."/>
            <person name="Haridas S."/>
            <person name="Kipfer T."/>
            <person name="LaButti K."/>
            <person name="Lindquist E."/>
            <person name="Lipzen A."/>
            <person name="Maire R."/>
            <person name="Meier B."/>
            <person name="Mihaltcheva S."/>
            <person name="Molinier V."/>
            <person name="Murat C."/>
            <person name="Poggeler S."/>
            <person name="Quandt C.A."/>
            <person name="Sperisen C."/>
            <person name="Tritt A."/>
            <person name="Tisserant E."/>
            <person name="Crous P.W."/>
            <person name="Henrissat B."/>
            <person name="Nehls U."/>
            <person name="Egli S."/>
            <person name="Spatafora J.W."/>
            <person name="Grigoriev I.V."/>
            <person name="Martin F.M."/>
        </authorList>
    </citation>
    <scope>NUCLEOTIDE SEQUENCE [LARGE SCALE GENOMIC DNA]</scope>
    <source>
        <strain evidence="1 2">CBS 459.81</strain>
    </source>
</reference>
<gene>
    <name evidence="1" type="ORF">K432DRAFT_17399</name>
</gene>